<organism evidence="2 3">
    <name type="scientific">Acrasis kona</name>
    <dbReference type="NCBI Taxonomy" id="1008807"/>
    <lineage>
        <taxon>Eukaryota</taxon>
        <taxon>Discoba</taxon>
        <taxon>Heterolobosea</taxon>
        <taxon>Tetramitia</taxon>
        <taxon>Eutetramitia</taxon>
        <taxon>Acrasidae</taxon>
        <taxon>Acrasis</taxon>
    </lineage>
</organism>
<sequence>MEVIQTVYETLLPNLSTQQVNSVAKMDFQTDANGKKAISNQLFFDSIFNLSDCFCESWDTSEVSSFVVAVHKTIADVSNKTKAPICKQFHFYNKDSKKHYEAMSTLESVLGGDTSTDPSKSPNSARKKGVSFKSSPRSKPNVSEKHNKQANSVTTIESFGSEKDSEEILNLLNISQQRKRPSSASSGRKSREEEKMLSPVTSAIVKSKDLLDLKTEDVEEIVTPTLEVEPLKRLSRPGSASSISSGVPLVSFGGAQNKKSVININTKGMDYFHKRNNAEHMSRVHTAKPKYMEKAMQKKLPGPVTLEKVILHQMRHSHSSINGEFPKSYVHLSGFIEKGIVNTEDIYGQIPHRRKT</sequence>
<keyword evidence="3" id="KW-1185">Reference proteome</keyword>
<dbReference type="Proteomes" id="UP001431209">
    <property type="component" value="Unassembled WGS sequence"/>
</dbReference>
<name>A0AAW2YQI8_9EUKA</name>
<protein>
    <submittedName>
        <fullName evidence="2">Uncharacterized protein</fullName>
    </submittedName>
</protein>
<evidence type="ECO:0000313" key="3">
    <source>
        <dbReference type="Proteomes" id="UP001431209"/>
    </source>
</evidence>
<gene>
    <name evidence="2" type="ORF">AKO1_007660</name>
</gene>
<feature type="compositionally biased region" description="Polar residues" evidence="1">
    <location>
        <begin position="149"/>
        <end position="158"/>
    </location>
</feature>
<reference evidence="2 3" key="1">
    <citation type="submission" date="2024-03" db="EMBL/GenBank/DDBJ databases">
        <title>The Acrasis kona genome and developmental transcriptomes reveal deep origins of eukaryotic multicellular pathways.</title>
        <authorList>
            <person name="Sheikh S."/>
            <person name="Fu C.-J."/>
            <person name="Brown M.W."/>
            <person name="Baldauf S.L."/>
        </authorList>
    </citation>
    <scope>NUCLEOTIDE SEQUENCE [LARGE SCALE GENOMIC DNA]</scope>
    <source>
        <strain evidence="2 3">ATCC MYA-3509</strain>
    </source>
</reference>
<feature type="region of interest" description="Disordered" evidence="1">
    <location>
        <begin position="172"/>
        <end position="199"/>
    </location>
</feature>
<feature type="compositionally biased region" description="Polar residues" evidence="1">
    <location>
        <begin position="113"/>
        <end position="124"/>
    </location>
</feature>
<proteinExistence type="predicted"/>
<feature type="region of interest" description="Disordered" evidence="1">
    <location>
        <begin position="109"/>
        <end position="159"/>
    </location>
</feature>
<feature type="compositionally biased region" description="Polar residues" evidence="1">
    <location>
        <begin position="172"/>
        <end position="187"/>
    </location>
</feature>
<dbReference type="AlphaFoldDB" id="A0AAW2YQI8"/>
<feature type="compositionally biased region" description="Polar residues" evidence="1">
    <location>
        <begin position="132"/>
        <end position="141"/>
    </location>
</feature>
<evidence type="ECO:0000313" key="2">
    <source>
        <dbReference type="EMBL" id="KAL0479480.1"/>
    </source>
</evidence>
<evidence type="ECO:0000256" key="1">
    <source>
        <dbReference type="SAM" id="MobiDB-lite"/>
    </source>
</evidence>
<accession>A0AAW2YQI8</accession>
<comment type="caution">
    <text evidence="2">The sequence shown here is derived from an EMBL/GenBank/DDBJ whole genome shotgun (WGS) entry which is preliminary data.</text>
</comment>
<dbReference type="EMBL" id="JAOPGA020000568">
    <property type="protein sequence ID" value="KAL0479480.1"/>
    <property type="molecule type" value="Genomic_DNA"/>
</dbReference>